<name>A0A562PKG0_9BURK</name>
<sequence>MDAIKVLRNEYPGVQAWRRFAEVFLPDWEQWPEKQLAQSRLVDAEIAAVLTSYMGTGAYAWFEKPIGALDMRSARDVLNNETDGLDIIRSLLMRMPC</sequence>
<gene>
    <name evidence="1" type="ORF">GO485_27355</name>
    <name evidence="2" type="ORF">IP92_04117</name>
</gene>
<organism evidence="2 3">
    <name type="scientific">Pseudoduganella flava</name>
    <dbReference type="NCBI Taxonomy" id="871742"/>
    <lineage>
        <taxon>Bacteria</taxon>
        <taxon>Pseudomonadati</taxon>
        <taxon>Pseudomonadota</taxon>
        <taxon>Betaproteobacteria</taxon>
        <taxon>Burkholderiales</taxon>
        <taxon>Oxalobacteraceae</taxon>
        <taxon>Telluria group</taxon>
        <taxon>Pseudoduganella</taxon>
    </lineage>
</organism>
<reference evidence="1 4" key="3">
    <citation type="submission" date="2019-12" db="EMBL/GenBank/DDBJ databases">
        <title>Draft Genome Sequences of Six Type Strains of the Genus Massilia.</title>
        <authorList>
            <person name="Miess H."/>
            <person name="Frediansyah A."/>
            <person name="Goeker M."/>
            <person name="Gross H."/>
        </authorList>
    </citation>
    <scope>NUCLEOTIDE SEQUENCE [LARGE SCALE GENOMIC DNA]</scope>
    <source>
        <strain evidence="1 4">DSM 26639</strain>
    </source>
</reference>
<dbReference type="EMBL" id="CP046904">
    <property type="protein sequence ID" value="QGZ42382.1"/>
    <property type="molecule type" value="Genomic_DNA"/>
</dbReference>
<dbReference type="EMBL" id="VLKW01000008">
    <property type="protein sequence ID" value="TWI44942.1"/>
    <property type="molecule type" value="Genomic_DNA"/>
</dbReference>
<evidence type="ECO:0008006" key="5">
    <source>
        <dbReference type="Google" id="ProtNLM"/>
    </source>
</evidence>
<proteinExistence type="predicted"/>
<accession>A0A562PKG0</accession>
<evidence type="ECO:0000313" key="2">
    <source>
        <dbReference type="EMBL" id="TWI44942.1"/>
    </source>
</evidence>
<reference evidence="2 3" key="1">
    <citation type="journal article" date="2015" name="Stand. Genomic Sci.">
        <title>Genomic Encyclopedia of Bacterial and Archaeal Type Strains, Phase III: the genomes of soil and plant-associated and newly described type strains.</title>
        <authorList>
            <person name="Whitman W.B."/>
            <person name="Woyke T."/>
            <person name="Klenk H.P."/>
            <person name="Zhou Y."/>
            <person name="Lilburn T.G."/>
            <person name="Beck B.J."/>
            <person name="De Vos P."/>
            <person name="Vandamme P."/>
            <person name="Eisen J.A."/>
            <person name="Garrity G."/>
            <person name="Hugenholtz P."/>
            <person name="Kyrpides N.C."/>
        </authorList>
    </citation>
    <scope>NUCLEOTIDE SEQUENCE [LARGE SCALE GENOMIC DNA]</scope>
    <source>
        <strain evidence="2 3">CGMCC 1.10685</strain>
    </source>
</reference>
<dbReference type="AlphaFoldDB" id="A0A562PKG0"/>
<dbReference type="RefSeq" id="WP_145878539.1">
    <property type="nucleotide sequence ID" value="NZ_CP046904.1"/>
</dbReference>
<evidence type="ECO:0000313" key="4">
    <source>
        <dbReference type="Proteomes" id="UP000437862"/>
    </source>
</evidence>
<protein>
    <recommendedName>
        <fullName evidence="5">Antitoxin Xre/MbcA/ParS-like toxin-binding domain-containing protein</fullName>
    </recommendedName>
</protein>
<evidence type="ECO:0000313" key="3">
    <source>
        <dbReference type="Proteomes" id="UP000315112"/>
    </source>
</evidence>
<dbReference type="Proteomes" id="UP000315112">
    <property type="component" value="Unassembled WGS sequence"/>
</dbReference>
<dbReference type="Proteomes" id="UP000437862">
    <property type="component" value="Chromosome"/>
</dbReference>
<evidence type="ECO:0000313" key="1">
    <source>
        <dbReference type="EMBL" id="QGZ42382.1"/>
    </source>
</evidence>
<dbReference type="OrthoDB" id="6922296at2"/>
<keyword evidence="4" id="KW-1185">Reference proteome</keyword>
<reference evidence="2" key="2">
    <citation type="submission" date="2019-07" db="EMBL/GenBank/DDBJ databases">
        <authorList>
            <person name="Whitman W."/>
            <person name="Huntemann M."/>
            <person name="Clum A."/>
            <person name="Pillay M."/>
            <person name="Palaniappan K."/>
            <person name="Varghese N."/>
            <person name="Mikhailova N."/>
            <person name="Stamatis D."/>
            <person name="Reddy T."/>
            <person name="Daum C."/>
            <person name="Shapiro N."/>
            <person name="Ivanova N."/>
            <person name="Kyrpides N."/>
            <person name="Woyke T."/>
        </authorList>
    </citation>
    <scope>NUCLEOTIDE SEQUENCE</scope>
    <source>
        <strain evidence="2">CGMCC 1.10685</strain>
    </source>
</reference>